<proteinExistence type="predicted"/>
<dbReference type="KEGG" id="vg:22113322"/>
<feature type="transmembrane region" description="Helical" evidence="1">
    <location>
        <begin position="29"/>
        <end position="51"/>
    </location>
</feature>
<keyword evidence="1" id="KW-0472">Membrane</keyword>
<keyword evidence="1" id="KW-1133">Transmembrane helix</keyword>
<accession>A0A075E175</accession>
<feature type="transmembrane region" description="Helical" evidence="1">
    <location>
        <begin position="335"/>
        <end position="355"/>
    </location>
</feature>
<organism evidence="2 3">
    <name type="scientific">Dickeya phage RC-2014</name>
    <dbReference type="NCBI Taxonomy" id="1477406"/>
    <lineage>
        <taxon>Viruses</taxon>
        <taxon>Duplodnaviria</taxon>
        <taxon>Heunggongvirae</taxon>
        <taxon>Uroviricota</taxon>
        <taxon>Caudoviricetes</taxon>
        <taxon>Pantevenvirales</taxon>
        <taxon>Ackermannviridae</taxon>
        <taxon>Aglimvirinae</taxon>
        <taxon>Limestonevirus</taxon>
        <taxon>Limestonevirus RC2014</taxon>
    </lineage>
</organism>
<evidence type="ECO:0000313" key="3">
    <source>
        <dbReference type="Proteomes" id="UP000028741"/>
    </source>
</evidence>
<keyword evidence="3" id="KW-1185">Reference proteome</keyword>
<dbReference type="RefSeq" id="YP_009102995.1">
    <property type="nucleotide sequence ID" value="NC_025452.1"/>
</dbReference>
<reference evidence="2 3" key="1">
    <citation type="journal article" date="2014" name="Arch. Virol.">
        <title>Complete genome sequence of a broad-host-range lytic Dickeya spp. bacteriophage ?D5.</title>
        <authorList>
            <person name="Czajkowski R."/>
            <person name="Ozymko Z."/>
            <person name="Zwirowski S."/>
            <person name="Lojkowska E."/>
        </authorList>
    </citation>
    <scope>NUCLEOTIDE SEQUENCE [LARGE SCALE GENOMIC DNA]</scope>
</reference>
<dbReference type="Proteomes" id="UP000028741">
    <property type="component" value="Segment"/>
</dbReference>
<dbReference type="EMBL" id="KJ716335">
    <property type="protein sequence ID" value="AHZ60142.1"/>
    <property type="molecule type" value="Genomic_DNA"/>
</dbReference>
<protein>
    <submittedName>
        <fullName evidence="2">Uncharacterized protein</fullName>
    </submittedName>
</protein>
<keyword evidence="1" id="KW-0812">Transmembrane</keyword>
<dbReference type="GeneID" id="22113322"/>
<evidence type="ECO:0000313" key="2">
    <source>
        <dbReference type="EMBL" id="AHZ60142.1"/>
    </source>
</evidence>
<evidence type="ECO:0000256" key="1">
    <source>
        <dbReference type="SAM" id="Phobius"/>
    </source>
</evidence>
<sequence length="371" mass="42235">MIYLLFGVPLILAILFVVYHRKTHEPKETLIATAIVVVLSCLIQAGAYAAFSLGSSGDVEILNGYVTAKERNKVSCEHSYECNCYYTTSCSGSGSSKSCTRTRHCSTCYEHSYDVDWDVLTTVGNLTIDRIDRRGLGQPPRWAQVQIGEPAAREHSYMNYVLGNKDSLFSRSDQQFAERFKDKIPKYPEVYDYYRVTRVLNVSGLALPTTYWNDYLNDVLKKLGAAKQVNIVWVVTSGQPVEYFQGLVYAWDGGKKNDVIVVTDITKDMKINWGKSTSFADGMHNRELHSRNGMDLTGHDMGIGVMTDVVANITKGYNRVEMKEMEYLKWRELKTWEVVIVVLLGCLPFTAIFILQRMEYNGGRRRYPFNF</sequence>
<gene>
    <name evidence="2" type="ORF">DA66_0156</name>
</gene>
<feature type="transmembrane region" description="Helical" evidence="1">
    <location>
        <begin position="6"/>
        <end position="22"/>
    </location>
</feature>
<name>A0A075E175_9CAUD</name>